<dbReference type="Gene3D" id="1.50.40.10">
    <property type="entry name" value="Mitochondrial carrier domain"/>
    <property type="match status" value="1"/>
</dbReference>
<dbReference type="Proteomes" id="UP000572268">
    <property type="component" value="Unassembled WGS sequence"/>
</dbReference>
<comment type="subcellular location">
    <subcellularLocation>
        <location evidence="1">Membrane</location>
        <topology evidence="1">Multi-pass membrane protein</topology>
    </subcellularLocation>
</comment>
<dbReference type="Proteomes" id="UP000570595">
    <property type="component" value="Unassembled WGS sequence"/>
</dbReference>
<feature type="repeat" description="Solcar" evidence="6">
    <location>
        <begin position="287"/>
        <end position="371"/>
    </location>
</feature>
<dbReference type="InterPro" id="IPR001602">
    <property type="entry name" value="UPF0047_YjbQ-like"/>
</dbReference>
<feature type="transmembrane region" description="Helical" evidence="8">
    <location>
        <begin position="476"/>
        <end position="494"/>
    </location>
</feature>
<name>A0A7J6LPY6_PEROL</name>
<dbReference type="GO" id="GO:0016020">
    <property type="term" value="C:membrane"/>
    <property type="evidence" value="ECO:0007669"/>
    <property type="project" value="UniProtKB-SubCell"/>
</dbReference>
<keyword evidence="3 6" id="KW-0812">Transmembrane</keyword>
<accession>A0A7J6LPY6</accession>
<evidence type="ECO:0000256" key="4">
    <source>
        <dbReference type="ARBA" id="ARBA00022737"/>
    </source>
</evidence>
<evidence type="ECO:0000256" key="2">
    <source>
        <dbReference type="ARBA" id="ARBA00022448"/>
    </source>
</evidence>
<dbReference type="InterPro" id="IPR002067">
    <property type="entry name" value="MCP"/>
</dbReference>
<dbReference type="EMBL" id="JABAHT010000204">
    <property type="protein sequence ID" value="KAF4661253.1"/>
    <property type="molecule type" value="Genomic_DNA"/>
</dbReference>
<dbReference type="Pfam" id="PF00153">
    <property type="entry name" value="Mito_carr"/>
    <property type="match status" value="3"/>
</dbReference>
<dbReference type="InterPro" id="IPR018108">
    <property type="entry name" value="MCP_transmembrane"/>
</dbReference>
<dbReference type="GO" id="GO:0055085">
    <property type="term" value="P:transmembrane transport"/>
    <property type="evidence" value="ECO:0007669"/>
    <property type="project" value="InterPro"/>
</dbReference>
<dbReference type="OrthoDB" id="270584at2759"/>
<dbReference type="PROSITE" id="PS50920">
    <property type="entry name" value="SOLCAR"/>
    <property type="match status" value="3"/>
</dbReference>
<reference evidence="11 12" key="1">
    <citation type="submission" date="2020-04" db="EMBL/GenBank/DDBJ databases">
        <title>Perkinsus olseni comparative genomics.</title>
        <authorList>
            <person name="Bogema D.R."/>
        </authorList>
    </citation>
    <scope>NUCLEOTIDE SEQUENCE [LARGE SCALE GENOMIC DNA]</scope>
    <source>
        <strain evidence="9">ATCC PRA-179</strain>
        <strain evidence="10">ATCC PRA-31</strain>
    </source>
</reference>
<feature type="transmembrane region" description="Helical" evidence="8">
    <location>
        <begin position="384"/>
        <end position="405"/>
    </location>
</feature>
<dbReference type="Gene3D" id="2.60.120.460">
    <property type="entry name" value="YjbQ-like"/>
    <property type="match status" value="1"/>
</dbReference>
<organism evidence="9 11">
    <name type="scientific">Perkinsus olseni</name>
    <name type="common">Perkinsus atlanticus</name>
    <dbReference type="NCBI Taxonomy" id="32597"/>
    <lineage>
        <taxon>Eukaryota</taxon>
        <taxon>Sar</taxon>
        <taxon>Alveolata</taxon>
        <taxon>Perkinsozoa</taxon>
        <taxon>Perkinsea</taxon>
        <taxon>Perkinsida</taxon>
        <taxon>Perkinsidae</taxon>
        <taxon>Perkinsus</taxon>
    </lineage>
</organism>
<keyword evidence="8" id="KW-1133">Transmembrane helix</keyword>
<dbReference type="EMBL" id="JABANN010000206">
    <property type="protein sequence ID" value="KAF4666396.1"/>
    <property type="molecule type" value="Genomic_DNA"/>
</dbReference>
<dbReference type="AlphaFoldDB" id="A0A7J6LPY6"/>
<evidence type="ECO:0000256" key="3">
    <source>
        <dbReference type="ARBA" id="ARBA00022692"/>
    </source>
</evidence>
<keyword evidence="2 7" id="KW-0813">Transport</keyword>
<dbReference type="PRINTS" id="PR00926">
    <property type="entry name" value="MITOCARRIER"/>
</dbReference>
<proteinExistence type="inferred from homology"/>
<evidence type="ECO:0000256" key="5">
    <source>
        <dbReference type="ARBA" id="ARBA00023136"/>
    </source>
</evidence>
<feature type="transmembrane region" description="Helical" evidence="8">
    <location>
        <begin position="435"/>
        <end position="456"/>
    </location>
</feature>
<comment type="similarity">
    <text evidence="7">Belongs to the mitochondrial carrier (TC 2.A.29) family.</text>
</comment>
<dbReference type="InterPro" id="IPR035917">
    <property type="entry name" value="YjbQ-like_sf"/>
</dbReference>
<protein>
    <submittedName>
        <fullName evidence="9">Uncharacterized protein</fullName>
    </submittedName>
</protein>
<dbReference type="SUPFAM" id="SSF103506">
    <property type="entry name" value="Mitochondrial carrier"/>
    <property type="match status" value="1"/>
</dbReference>
<evidence type="ECO:0000256" key="1">
    <source>
        <dbReference type="ARBA" id="ARBA00004141"/>
    </source>
</evidence>
<dbReference type="InterPro" id="IPR023395">
    <property type="entry name" value="MCP_dom_sf"/>
</dbReference>
<dbReference type="PANTHER" id="PTHR24089">
    <property type="entry name" value="SOLUTE CARRIER FAMILY 25"/>
    <property type="match status" value="1"/>
</dbReference>
<evidence type="ECO:0000256" key="8">
    <source>
        <dbReference type="SAM" id="Phobius"/>
    </source>
</evidence>
<gene>
    <name evidence="10" type="ORF">FOL46_003106</name>
    <name evidence="9" type="ORF">FOZ61_003413</name>
</gene>
<keyword evidence="5 6" id="KW-0472">Membrane</keyword>
<evidence type="ECO:0000256" key="7">
    <source>
        <dbReference type="RuleBase" id="RU000488"/>
    </source>
</evidence>
<comment type="caution">
    <text evidence="9">The sequence shown here is derived from an EMBL/GenBank/DDBJ whole genome shotgun (WGS) entry which is preliminary data.</text>
</comment>
<sequence length="557" mass="61277">MSLPVRGGKLKRGTWQGVYLINCSKEDSKAFIAVTCVPAVSATQFNLSGGRGSHMIPKDKWEKLISNEDAVVNFCELHTSASLSLLDANSAKSLEDDMSRVVPETWNLDIFRHVYEGPDDMPGHMKCTLLGCSHSLSSSALNDSKGPRPYLTEHRNSGGWGVGHTRTLELTAVQADDKPLVSTVKVYEEVMQQLNLCDTRYAMVNLTVAEGYSLVVSCDIIPEVSSELLPYAAVGNGRSVDVPLKQECKVWVVPRQSPETNNVPPPTVSPQRLHKARHPSKLDVVLQPNPHHSEPGFVSQLLSGDRVKILMQVEGRASVFVASRGGWLSVLLRTAKDQGILSLWRGNMANLIRIFPTQALRMTIFSRLKELRRSYGVHTTQQTLVPALLSGMISGASACVLMYPLDVARTTMAAQAHQTTLTAEMRKMVREGTMFRGLLVNMVEIAPYVGVSLGSYDYMKERYAQRHHRLTAWDRLLIGTCSGILAVSTCFPLDTVRRYMIVHRVGLRGAMMQLLDAGGVRRLYRGLPVSALKAAPTAGITLMANDMLKQAFAALGH</sequence>
<feature type="repeat" description="Solcar" evidence="6">
    <location>
        <begin position="474"/>
        <end position="551"/>
    </location>
</feature>
<evidence type="ECO:0000313" key="12">
    <source>
        <dbReference type="Proteomes" id="UP000572268"/>
    </source>
</evidence>
<evidence type="ECO:0000256" key="6">
    <source>
        <dbReference type="PROSITE-ProRule" id="PRU00282"/>
    </source>
</evidence>
<feature type="repeat" description="Solcar" evidence="6">
    <location>
        <begin position="382"/>
        <end position="462"/>
    </location>
</feature>
<evidence type="ECO:0000313" key="11">
    <source>
        <dbReference type="Proteomes" id="UP000570595"/>
    </source>
</evidence>
<dbReference type="SUPFAM" id="SSF111038">
    <property type="entry name" value="YjbQ-like"/>
    <property type="match status" value="1"/>
</dbReference>
<evidence type="ECO:0000313" key="10">
    <source>
        <dbReference type="EMBL" id="KAF4666396.1"/>
    </source>
</evidence>
<dbReference type="Pfam" id="PF01894">
    <property type="entry name" value="YjbQ"/>
    <property type="match status" value="1"/>
</dbReference>
<evidence type="ECO:0000313" key="9">
    <source>
        <dbReference type="EMBL" id="KAF4661253.1"/>
    </source>
</evidence>
<keyword evidence="4" id="KW-0677">Repeat</keyword>